<keyword evidence="11" id="KW-0472">Membrane</keyword>
<evidence type="ECO:0000256" key="15">
    <source>
        <dbReference type="ARBA" id="ARBA00038456"/>
    </source>
</evidence>
<dbReference type="GO" id="GO:0006631">
    <property type="term" value="P:fatty acid metabolic process"/>
    <property type="evidence" value="ECO:0007669"/>
    <property type="project" value="UniProtKB-KW"/>
</dbReference>
<keyword evidence="6" id="KW-0053">Apoptosis</keyword>
<evidence type="ECO:0000256" key="17">
    <source>
        <dbReference type="ARBA" id="ARBA00040123"/>
    </source>
</evidence>
<gene>
    <name evidence="26" type="ORF">AWH69_11755</name>
</gene>
<comment type="catalytic activity">
    <reaction evidence="22">
        <text>dodecanoyl-CoA + H2O = dodecanoate + CoA + H(+)</text>
        <dbReference type="Rhea" id="RHEA:30135"/>
        <dbReference type="ChEBI" id="CHEBI:15377"/>
        <dbReference type="ChEBI" id="CHEBI:15378"/>
        <dbReference type="ChEBI" id="CHEBI:18262"/>
        <dbReference type="ChEBI" id="CHEBI:57287"/>
        <dbReference type="ChEBI" id="CHEBI:57375"/>
    </reaction>
    <physiologicalReaction direction="left-to-right" evidence="22">
        <dbReference type="Rhea" id="RHEA:30136"/>
    </physiologicalReaction>
</comment>
<evidence type="ECO:0000256" key="2">
    <source>
        <dbReference type="ARBA" id="ARBA00004496"/>
    </source>
</evidence>
<evidence type="ECO:0000256" key="18">
    <source>
        <dbReference type="ARBA" id="ARBA00043210"/>
    </source>
</evidence>
<evidence type="ECO:0000256" key="22">
    <source>
        <dbReference type="ARBA" id="ARBA00048074"/>
    </source>
</evidence>
<comment type="similarity">
    <text evidence="15">Belongs to the THEM4/THEM5 thioesterase family.</text>
</comment>
<comment type="catalytic activity">
    <reaction evidence="23">
        <text>tetradecanoyl-CoA + H2O = tetradecanoate + CoA + H(+)</text>
        <dbReference type="Rhea" id="RHEA:40119"/>
        <dbReference type="ChEBI" id="CHEBI:15377"/>
        <dbReference type="ChEBI" id="CHEBI:15378"/>
        <dbReference type="ChEBI" id="CHEBI:30807"/>
        <dbReference type="ChEBI" id="CHEBI:57287"/>
        <dbReference type="ChEBI" id="CHEBI:57385"/>
    </reaction>
    <physiologicalReaction direction="left-to-right" evidence="23">
        <dbReference type="Rhea" id="RHEA:40120"/>
    </physiologicalReaction>
</comment>
<sequence>MVTRRAEAAGGAGATVDEGPAVQDHYPADAAHCYGCGARNPFGHHLKTRWADGSRTETITRFTPGPEQTAMPGYVYGGLVASVLDCSGTGSAALAGTHAAGLDLEGDGSLRYVTGTLEVRYQRPTPMSVELVVRGRVEEVKGRKVTVALTMTAGEDEVASGRVVALQLPDEMRSS</sequence>
<accession>A0A176QCE3</accession>
<evidence type="ECO:0000256" key="7">
    <source>
        <dbReference type="ARBA" id="ARBA00022801"/>
    </source>
</evidence>
<evidence type="ECO:0000259" key="25">
    <source>
        <dbReference type="Pfam" id="PF03061"/>
    </source>
</evidence>
<evidence type="ECO:0000256" key="24">
    <source>
        <dbReference type="SAM" id="MobiDB-lite"/>
    </source>
</evidence>
<keyword evidence="8" id="KW-0276">Fatty acid metabolism</keyword>
<evidence type="ECO:0000256" key="13">
    <source>
        <dbReference type="ARBA" id="ARBA00035852"/>
    </source>
</evidence>
<evidence type="ECO:0000256" key="19">
    <source>
        <dbReference type="ARBA" id="ARBA00047588"/>
    </source>
</evidence>
<evidence type="ECO:0000256" key="11">
    <source>
        <dbReference type="ARBA" id="ARBA00023136"/>
    </source>
</evidence>
<comment type="catalytic activity">
    <reaction evidence="20">
        <text>hexadecanoyl-CoA + H2O = hexadecanoate + CoA + H(+)</text>
        <dbReference type="Rhea" id="RHEA:16645"/>
        <dbReference type="ChEBI" id="CHEBI:7896"/>
        <dbReference type="ChEBI" id="CHEBI:15377"/>
        <dbReference type="ChEBI" id="CHEBI:15378"/>
        <dbReference type="ChEBI" id="CHEBI:57287"/>
        <dbReference type="ChEBI" id="CHEBI:57379"/>
        <dbReference type="EC" id="3.1.2.2"/>
    </reaction>
    <physiologicalReaction direction="left-to-right" evidence="20">
        <dbReference type="Rhea" id="RHEA:16646"/>
    </physiologicalReaction>
</comment>
<evidence type="ECO:0000256" key="9">
    <source>
        <dbReference type="ARBA" id="ARBA00022946"/>
    </source>
</evidence>
<reference evidence="26 27" key="1">
    <citation type="submission" date="2016-01" db="EMBL/GenBank/DDBJ databases">
        <title>Janibacter melonis strain CD11_4 genome sequencing and assembly.</title>
        <authorList>
            <person name="Nair G.R."/>
            <person name="Kaur G."/>
            <person name="Chander A.M."/>
            <person name="Mayilraj S."/>
        </authorList>
    </citation>
    <scope>NUCLEOTIDE SEQUENCE [LARGE SCALE GENOMIC DNA]</scope>
    <source>
        <strain evidence="26 27">CD11-4</strain>
    </source>
</reference>
<feature type="domain" description="Thioesterase" evidence="25">
    <location>
        <begin position="73"/>
        <end position="158"/>
    </location>
</feature>
<evidence type="ECO:0000256" key="1">
    <source>
        <dbReference type="ARBA" id="ARBA00004170"/>
    </source>
</evidence>
<comment type="caution">
    <text evidence="26">The sequence shown here is derived from an EMBL/GenBank/DDBJ whole genome shotgun (WGS) entry which is preliminary data.</text>
</comment>
<evidence type="ECO:0000256" key="8">
    <source>
        <dbReference type="ARBA" id="ARBA00022832"/>
    </source>
</evidence>
<dbReference type="InterPro" id="IPR029069">
    <property type="entry name" value="HotDog_dom_sf"/>
</dbReference>
<evidence type="ECO:0000256" key="16">
    <source>
        <dbReference type="ARBA" id="ARBA00038848"/>
    </source>
</evidence>
<dbReference type="GO" id="GO:0016020">
    <property type="term" value="C:membrane"/>
    <property type="evidence" value="ECO:0007669"/>
    <property type="project" value="UniProtKB-SubCell"/>
</dbReference>
<dbReference type="CDD" id="cd03443">
    <property type="entry name" value="PaaI_thioesterase"/>
    <property type="match status" value="1"/>
</dbReference>
<dbReference type="PANTHER" id="PTHR12418">
    <property type="entry name" value="ACYL-COENZYME A THIOESTERASE THEM4"/>
    <property type="match status" value="1"/>
</dbReference>
<comment type="catalytic activity">
    <reaction evidence="13">
        <text>(5Z,8Z,11Z,14Z)-eicosatetraenoyl-CoA + H2O = (5Z,8Z,11Z,14Z)-eicosatetraenoate + CoA + H(+)</text>
        <dbReference type="Rhea" id="RHEA:40151"/>
        <dbReference type="ChEBI" id="CHEBI:15377"/>
        <dbReference type="ChEBI" id="CHEBI:15378"/>
        <dbReference type="ChEBI" id="CHEBI:32395"/>
        <dbReference type="ChEBI" id="CHEBI:57287"/>
        <dbReference type="ChEBI" id="CHEBI:57368"/>
    </reaction>
    <physiologicalReaction direction="left-to-right" evidence="13">
        <dbReference type="Rhea" id="RHEA:40152"/>
    </physiologicalReaction>
</comment>
<keyword evidence="7" id="KW-0378">Hydrolase</keyword>
<evidence type="ECO:0000313" key="26">
    <source>
        <dbReference type="EMBL" id="OAB87336.1"/>
    </source>
</evidence>
<evidence type="ECO:0000256" key="4">
    <source>
        <dbReference type="ARBA" id="ARBA00022475"/>
    </source>
</evidence>
<evidence type="ECO:0000256" key="10">
    <source>
        <dbReference type="ARBA" id="ARBA00023098"/>
    </source>
</evidence>
<dbReference type="GO" id="GO:0005737">
    <property type="term" value="C:cytoplasm"/>
    <property type="evidence" value="ECO:0007669"/>
    <property type="project" value="UniProtKB-SubCell"/>
</dbReference>
<comment type="catalytic activity">
    <reaction evidence="21">
        <text>decanoyl-CoA + H2O = decanoate + CoA + H(+)</text>
        <dbReference type="Rhea" id="RHEA:40059"/>
        <dbReference type="ChEBI" id="CHEBI:15377"/>
        <dbReference type="ChEBI" id="CHEBI:15378"/>
        <dbReference type="ChEBI" id="CHEBI:27689"/>
        <dbReference type="ChEBI" id="CHEBI:57287"/>
        <dbReference type="ChEBI" id="CHEBI:61430"/>
    </reaction>
    <physiologicalReaction direction="left-to-right" evidence="21">
        <dbReference type="Rhea" id="RHEA:40060"/>
    </physiologicalReaction>
</comment>
<comment type="catalytic activity">
    <reaction evidence="19">
        <text>octanoyl-CoA + H2O = octanoate + CoA + H(+)</text>
        <dbReference type="Rhea" id="RHEA:30143"/>
        <dbReference type="ChEBI" id="CHEBI:15377"/>
        <dbReference type="ChEBI" id="CHEBI:15378"/>
        <dbReference type="ChEBI" id="CHEBI:25646"/>
        <dbReference type="ChEBI" id="CHEBI:57287"/>
        <dbReference type="ChEBI" id="CHEBI:57386"/>
    </reaction>
    <physiologicalReaction direction="left-to-right" evidence="19">
        <dbReference type="Rhea" id="RHEA:30144"/>
    </physiologicalReaction>
</comment>
<evidence type="ECO:0000256" key="21">
    <source>
        <dbReference type="ARBA" id="ARBA00047969"/>
    </source>
</evidence>
<evidence type="ECO:0000256" key="23">
    <source>
        <dbReference type="ARBA" id="ARBA00048180"/>
    </source>
</evidence>
<evidence type="ECO:0000256" key="5">
    <source>
        <dbReference type="ARBA" id="ARBA00022490"/>
    </source>
</evidence>
<evidence type="ECO:0000256" key="12">
    <source>
        <dbReference type="ARBA" id="ARBA00023273"/>
    </source>
</evidence>
<keyword evidence="4" id="KW-1003">Cell membrane</keyword>
<dbReference type="GO" id="GO:0016787">
    <property type="term" value="F:hydrolase activity"/>
    <property type="evidence" value="ECO:0007669"/>
    <property type="project" value="UniProtKB-KW"/>
</dbReference>
<dbReference type="InterPro" id="IPR052365">
    <property type="entry name" value="THEM4/THEM5_acyl-CoA_thioest"/>
</dbReference>
<name>A0A176QCE3_9MICO</name>
<feature type="region of interest" description="Disordered" evidence="24">
    <location>
        <begin position="1"/>
        <end position="21"/>
    </location>
</feature>
<dbReference type="Pfam" id="PF03061">
    <property type="entry name" value="4HBT"/>
    <property type="match status" value="1"/>
</dbReference>
<keyword evidence="10" id="KW-0443">Lipid metabolism</keyword>
<keyword evidence="27" id="KW-1185">Reference proteome</keyword>
<dbReference type="STRING" id="262209.AWH69_11755"/>
<evidence type="ECO:0000256" key="3">
    <source>
        <dbReference type="ARBA" id="ARBA00004632"/>
    </source>
</evidence>
<dbReference type="SUPFAM" id="SSF54637">
    <property type="entry name" value="Thioesterase/thiol ester dehydrase-isomerase"/>
    <property type="match status" value="1"/>
</dbReference>
<comment type="catalytic activity">
    <reaction evidence="14">
        <text>(9Z)-octadecenoyl-CoA + H2O = (9Z)-octadecenoate + CoA + H(+)</text>
        <dbReference type="Rhea" id="RHEA:40139"/>
        <dbReference type="ChEBI" id="CHEBI:15377"/>
        <dbReference type="ChEBI" id="CHEBI:15378"/>
        <dbReference type="ChEBI" id="CHEBI:30823"/>
        <dbReference type="ChEBI" id="CHEBI:57287"/>
        <dbReference type="ChEBI" id="CHEBI:57387"/>
    </reaction>
    <physiologicalReaction direction="left-to-right" evidence="14">
        <dbReference type="Rhea" id="RHEA:40140"/>
    </physiologicalReaction>
</comment>
<dbReference type="Proteomes" id="UP000076976">
    <property type="component" value="Unassembled WGS sequence"/>
</dbReference>
<evidence type="ECO:0000313" key="27">
    <source>
        <dbReference type="Proteomes" id="UP000076976"/>
    </source>
</evidence>
<keyword evidence="9" id="KW-0809">Transit peptide</keyword>
<evidence type="ECO:0000256" key="20">
    <source>
        <dbReference type="ARBA" id="ARBA00047734"/>
    </source>
</evidence>
<dbReference type="Gene3D" id="3.10.129.10">
    <property type="entry name" value="Hotdog Thioesterase"/>
    <property type="match status" value="1"/>
</dbReference>
<proteinExistence type="inferred from homology"/>
<comment type="subcellular location">
    <subcellularLocation>
        <location evidence="3">Cell projection</location>
        <location evidence="3">Ruffle membrane</location>
    </subcellularLocation>
    <subcellularLocation>
        <location evidence="2">Cytoplasm</location>
    </subcellularLocation>
    <subcellularLocation>
        <location evidence="1">Membrane</location>
        <topology evidence="1">Peripheral membrane protein</topology>
    </subcellularLocation>
</comment>
<dbReference type="AlphaFoldDB" id="A0A176QCE3"/>
<dbReference type="InterPro" id="IPR006683">
    <property type="entry name" value="Thioestr_dom"/>
</dbReference>
<keyword evidence="12" id="KW-0966">Cell projection</keyword>
<dbReference type="EC" id="3.1.2.2" evidence="16"/>
<dbReference type="EMBL" id="LQZG01000003">
    <property type="protein sequence ID" value="OAB87336.1"/>
    <property type="molecule type" value="Genomic_DNA"/>
</dbReference>
<evidence type="ECO:0000256" key="6">
    <source>
        <dbReference type="ARBA" id="ARBA00022703"/>
    </source>
</evidence>
<keyword evidence="5" id="KW-0963">Cytoplasm</keyword>
<evidence type="ECO:0000256" key="14">
    <source>
        <dbReference type="ARBA" id="ARBA00037002"/>
    </source>
</evidence>
<organism evidence="26 27">
    <name type="scientific">Janibacter melonis</name>
    <dbReference type="NCBI Taxonomy" id="262209"/>
    <lineage>
        <taxon>Bacteria</taxon>
        <taxon>Bacillati</taxon>
        <taxon>Actinomycetota</taxon>
        <taxon>Actinomycetes</taxon>
        <taxon>Micrococcales</taxon>
        <taxon>Intrasporangiaceae</taxon>
        <taxon>Janibacter</taxon>
    </lineage>
</organism>
<dbReference type="PANTHER" id="PTHR12418:SF19">
    <property type="entry name" value="ACYL-COENZYME A THIOESTERASE THEM4"/>
    <property type="match status" value="1"/>
</dbReference>
<protein>
    <recommendedName>
        <fullName evidence="17">Acyl-coenzyme A thioesterase THEM4</fullName>
        <ecNumber evidence="16">3.1.2.2</ecNumber>
    </recommendedName>
    <alternativeName>
        <fullName evidence="18">Thioesterase superfamily member 4</fullName>
    </alternativeName>
</protein>